<evidence type="ECO:0000256" key="1">
    <source>
        <dbReference type="ARBA" id="ARBA00004906"/>
    </source>
</evidence>
<keyword evidence="9" id="KW-1185">Reference proteome</keyword>
<dbReference type="InterPro" id="IPR022441">
    <property type="entry name" value="Para_beta_helix_rpt-2"/>
</dbReference>
<dbReference type="InterPro" id="IPR039448">
    <property type="entry name" value="Beta_helix"/>
</dbReference>
<evidence type="ECO:0000259" key="7">
    <source>
        <dbReference type="Pfam" id="PF13229"/>
    </source>
</evidence>
<sequence length="670" mass="72903">MAHAQSFVHPGIDQSAKDLAYLKQLIARKQEPWKSAYDKLVKDTDTTFAVHAHAHVLRGPYAKPNIGGDDLSQSATVAYNCALLWYLTKDRNYAHTAIRILDGWSDTLWDFDYNDAKLLAGWTGHAFCNAAEILRYTDAGWSQKGVDRFTHMLMTVYYPLLRYYFPTANGNWDGAICHSLLAIAIFTDNRPLFNDAVDHLLHGPVNGSIFKYIYPNGQCEESGRDQGHVQLGLDEFAGAAQVAFTQGVDLFSIGDNRIGRGYEYTTGYLLGHTPYCYCEISPRAMHLGGGFEYVYRHYAALGIRLPFVARAADSMRAKVPQRTLTAVRAAFAHAASPIRTLVNDSTAYIAGADKDVPDIPADAIQVQPGQSVQQALDRAAGTGRWVVLAKGVHPLDTALKLPSGVTLSGMGTGSVLFLKPEAGRDAIVNATDDLHDITLRNFVVEGALQPHPGNDPNSSRSFNNKGNRGGVLFRSAAVNRMHGLHFMNLTVRNCTYNGVFISGARDLTFSGCDLNENGAAVVPGPKLQHNLLLTHCSSILVRDSRLDGSPNGSGIYLQSCEQVSVTDNELARNALNGISVSESAGITITGNLIEGNDQSGVHAEYLYTGNRKMTVSGNRIHFNGGYGIESYGTDNISIQNNLLSGNGIFTGTIDNKDQLKVADTKKIVLR</sequence>
<comment type="caution">
    <text evidence="8">The sequence shown here is derived from an EMBL/GenBank/DDBJ whole genome shotgun (WGS) entry which is preliminary data.</text>
</comment>
<dbReference type="Proteomes" id="UP001501207">
    <property type="component" value="Unassembled WGS sequence"/>
</dbReference>
<proteinExistence type="predicted"/>
<evidence type="ECO:0008006" key="10">
    <source>
        <dbReference type="Google" id="ProtNLM"/>
    </source>
</evidence>
<dbReference type="InterPro" id="IPR008397">
    <property type="entry name" value="Alginate_lyase_dom"/>
</dbReference>
<evidence type="ECO:0000256" key="3">
    <source>
        <dbReference type="ARBA" id="ARBA00022737"/>
    </source>
</evidence>
<dbReference type="InterPro" id="IPR011050">
    <property type="entry name" value="Pectin_lyase_fold/virulence"/>
</dbReference>
<evidence type="ECO:0000313" key="9">
    <source>
        <dbReference type="Proteomes" id="UP001501207"/>
    </source>
</evidence>
<dbReference type="InterPro" id="IPR051550">
    <property type="entry name" value="SCF-Subunits/Alg-Epimerases"/>
</dbReference>
<dbReference type="SMART" id="SM00710">
    <property type="entry name" value="PbH1"/>
    <property type="match status" value="8"/>
</dbReference>
<evidence type="ECO:0000256" key="4">
    <source>
        <dbReference type="ARBA" id="ARBA00022786"/>
    </source>
</evidence>
<dbReference type="EMBL" id="BAABFN010000004">
    <property type="protein sequence ID" value="GAA4311149.1"/>
    <property type="molecule type" value="Genomic_DNA"/>
</dbReference>
<comment type="pathway">
    <text evidence="1">Protein modification; protein ubiquitination.</text>
</comment>
<dbReference type="Pfam" id="PF05426">
    <property type="entry name" value="Alginate_lyase"/>
    <property type="match status" value="1"/>
</dbReference>
<keyword evidence="3" id="KW-0677">Repeat</keyword>
<dbReference type="PANTHER" id="PTHR22990:SF15">
    <property type="entry name" value="F-BOX ONLY PROTEIN 10"/>
    <property type="match status" value="1"/>
</dbReference>
<name>A0ABP8FUG7_9BACT</name>
<accession>A0ABP8FUG7</accession>
<dbReference type="Gene3D" id="2.160.20.10">
    <property type="entry name" value="Single-stranded right-handed beta-helix, Pectin lyase-like"/>
    <property type="match status" value="1"/>
</dbReference>
<organism evidence="8 9">
    <name type="scientific">Compostibacter hankyongensis</name>
    <dbReference type="NCBI Taxonomy" id="1007089"/>
    <lineage>
        <taxon>Bacteria</taxon>
        <taxon>Pseudomonadati</taxon>
        <taxon>Bacteroidota</taxon>
        <taxon>Chitinophagia</taxon>
        <taxon>Chitinophagales</taxon>
        <taxon>Chitinophagaceae</taxon>
        <taxon>Compostibacter</taxon>
    </lineage>
</organism>
<dbReference type="PANTHER" id="PTHR22990">
    <property type="entry name" value="F-BOX ONLY PROTEIN"/>
    <property type="match status" value="1"/>
</dbReference>
<dbReference type="InterPro" id="IPR008929">
    <property type="entry name" value="Chondroitin_lyas"/>
</dbReference>
<feature type="domain" description="Right handed beta helix" evidence="7">
    <location>
        <begin position="484"/>
        <end position="642"/>
    </location>
</feature>
<dbReference type="SUPFAM" id="SSF51126">
    <property type="entry name" value="Pectin lyase-like"/>
    <property type="match status" value="1"/>
</dbReference>
<reference evidence="9" key="1">
    <citation type="journal article" date="2019" name="Int. J. Syst. Evol. Microbiol.">
        <title>The Global Catalogue of Microorganisms (GCM) 10K type strain sequencing project: providing services to taxonomists for standard genome sequencing and annotation.</title>
        <authorList>
            <consortium name="The Broad Institute Genomics Platform"/>
            <consortium name="The Broad Institute Genome Sequencing Center for Infectious Disease"/>
            <person name="Wu L."/>
            <person name="Ma J."/>
        </authorList>
    </citation>
    <scope>NUCLEOTIDE SEQUENCE [LARGE SCALE GENOMIC DNA]</scope>
    <source>
        <strain evidence="9">JCM 17664</strain>
    </source>
</reference>
<dbReference type="RefSeq" id="WP_344978805.1">
    <property type="nucleotide sequence ID" value="NZ_BAABFN010000004.1"/>
</dbReference>
<dbReference type="Pfam" id="PF13229">
    <property type="entry name" value="Beta_helix"/>
    <property type="match status" value="1"/>
</dbReference>
<protein>
    <recommendedName>
        <fullName evidence="10">Right handed beta helix domain-containing protein</fullName>
    </recommendedName>
</protein>
<dbReference type="InterPro" id="IPR012334">
    <property type="entry name" value="Pectin_lyas_fold"/>
</dbReference>
<keyword evidence="5" id="KW-0456">Lyase</keyword>
<gene>
    <name evidence="8" type="ORF">GCM10023143_20100</name>
</gene>
<keyword evidence="2" id="KW-0732">Signal</keyword>
<dbReference type="SUPFAM" id="SSF48230">
    <property type="entry name" value="Chondroitin AC/alginate lyase"/>
    <property type="match status" value="1"/>
</dbReference>
<evidence type="ECO:0000256" key="5">
    <source>
        <dbReference type="ARBA" id="ARBA00023239"/>
    </source>
</evidence>
<keyword evidence="4" id="KW-0833">Ubl conjugation pathway</keyword>
<dbReference type="NCBIfam" id="TIGR03804">
    <property type="entry name" value="para_beta_helix"/>
    <property type="match status" value="1"/>
</dbReference>
<evidence type="ECO:0000256" key="2">
    <source>
        <dbReference type="ARBA" id="ARBA00022729"/>
    </source>
</evidence>
<evidence type="ECO:0000259" key="6">
    <source>
        <dbReference type="Pfam" id="PF05426"/>
    </source>
</evidence>
<evidence type="ECO:0000313" key="8">
    <source>
        <dbReference type="EMBL" id="GAA4311149.1"/>
    </source>
</evidence>
<feature type="domain" description="Alginate lyase" evidence="6">
    <location>
        <begin position="70"/>
        <end position="270"/>
    </location>
</feature>
<dbReference type="Gene3D" id="1.50.10.100">
    <property type="entry name" value="Chondroitin AC/alginate lyase"/>
    <property type="match status" value="1"/>
</dbReference>
<dbReference type="InterPro" id="IPR006626">
    <property type="entry name" value="PbH1"/>
</dbReference>